<dbReference type="InterPro" id="IPR036093">
    <property type="entry name" value="NAC_dom_sf"/>
</dbReference>
<keyword evidence="3" id="KW-0238">DNA-binding</keyword>
<evidence type="ECO:0000256" key="7">
    <source>
        <dbReference type="SAM" id="Phobius"/>
    </source>
</evidence>
<evidence type="ECO:0000259" key="8">
    <source>
        <dbReference type="PROSITE" id="PS51005"/>
    </source>
</evidence>
<evidence type="ECO:0000256" key="6">
    <source>
        <dbReference type="SAM" id="MobiDB-lite"/>
    </source>
</evidence>
<feature type="non-terminal residue" evidence="9">
    <location>
        <position position="704"/>
    </location>
</feature>
<evidence type="ECO:0000256" key="4">
    <source>
        <dbReference type="ARBA" id="ARBA00023163"/>
    </source>
</evidence>
<keyword evidence="7" id="KW-0812">Transmembrane</keyword>
<dbReference type="Gene3D" id="2.170.150.80">
    <property type="entry name" value="NAC domain"/>
    <property type="match status" value="1"/>
</dbReference>
<feature type="transmembrane region" description="Helical" evidence="7">
    <location>
        <begin position="679"/>
        <end position="701"/>
    </location>
</feature>
<dbReference type="PROSITE" id="PS51005">
    <property type="entry name" value="NAC"/>
    <property type="match status" value="1"/>
</dbReference>
<reference evidence="9 10" key="1">
    <citation type="journal article" date="2021" name="Nat. Plants">
        <title>The Taxus genome provides insights into paclitaxel biosynthesis.</title>
        <authorList>
            <person name="Xiong X."/>
            <person name="Gou J."/>
            <person name="Liao Q."/>
            <person name="Li Y."/>
            <person name="Zhou Q."/>
            <person name="Bi G."/>
            <person name="Li C."/>
            <person name="Du R."/>
            <person name="Wang X."/>
            <person name="Sun T."/>
            <person name="Guo L."/>
            <person name="Liang H."/>
            <person name="Lu P."/>
            <person name="Wu Y."/>
            <person name="Zhang Z."/>
            <person name="Ro D.K."/>
            <person name="Shang Y."/>
            <person name="Huang S."/>
            <person name="Yan J."/>
        </authorList>
    </citation>
    <scope>NUCLEOTIDE SEQUENCE [LARGE SCALE GENOMIC DNA]</scope>
    <source>
        <strain evidence="9">Ta-2019</strain>
    </source>
</reference>
<name>A0AA38CUN7_TAXCH</name>
<accession>A0AA38CUN7</accession>
<dbReference type="Proteomes" id="UP000824469">
    <property type="component" value="Unassembled WGS sequence"/>
</dbReference>
<keyword evidence="7" id="KW-0472">Membrane</keyword>
<comment type="subcellular location">
    <subcellularLocation>
        <location evidence="1">Nucleus</location>
    </subcellularLocation>
</comment>
<dbReference type="FunFam" id="2.170.150.80:FF:000002">
    <property type="entry name" value="Nac domain-containing protein 86"/>
    <property type="match status" value="1"/>
</dbReference>
<gene>
    <name evidence="9" type="ORF">KI387_014601</name>
</gene>
<dbReference type="InterPro" id="IPR003441">
    <property type="entry name" value="NAC-dom"/>
</dbReference>
<evidence type="ECO:0000313" key="10">
    <source>
        <dbReference type="Proteomes" id="UP000824469"/>
    </source>
</evidence>
<dbReference type="GO" id="GO:0005634">
    <property type="term" value="C:nucleus"/>
    <property type="evidence" value="ECO:0007669"/>
    <property type="project" value="UniProtKB-SubCell"/>
</dbReference>
<dbReference type="PANTHER" id="PTHR31744:SF210">
    <property type="entry name" value="NAC DOMAIN-CONTAINING PROTEIN 86-LIKE"/>
    <property type="match status" value="1"/>
</dbReference>
<feature type="region of interest" description="Disordered" evidence="6">
    <location>
        <begin position="238"/>
        <end position="264"/>
    </location>
</feature>
<dbReference type="Pfam" id="PF02365">
    <property type="entry name" value="NAM"/>
    <property type="match status" value="1"/>
</dbReference>
<dbReference type="EMBL" id="JAHRHJ020000009">
    <property type="protein sequence ID" value="KAH9303018.1"/>
    <property type="molecule type" value="Genomic_DNA"/>
</dbReference>
<dbReference type="GO" id="GO:0003677">
    <property type="term" value="F:DNA binding"/>
    <property type="evidence" value="ECO:0007669"/>
    <property type="project" value="UniProtKB-KW"/>
</dbReference>
<dbReference type="SUPFAM" id="SSF101941">
    <property type="entry name" value="NAC domain"/>
    <property type="match status" value="1"/>
</dbReference>
<organism evidence="9 10">
    <name type="scientific">Taxus chinensis</name>
    <name type="common">Chinese yew</name>
    <name type="synonym">Taxus wallichiana var. chinensis</name>
    <dbReference type="NCBI Taxonomy" id="29808"/>
    <lineage>
        <taxon>Eukaryota</taxon>
        <taxon>Viridiplantae</taxon>
        <taxon>Streptophyta</taxon>
        <taxon>Embryophyta</taxon>
        <taxon>Tracheophyta</taxon>
        <taxon>Spermatophyta</taxon>
        <taxon>Pinopsida</taxon>
        <taxon>Pinidae</taxon>
        <taxon>Conifers II</taxon>
        <taxon>Cupressales</taxon>
        <taxon>Taxaceae</taxon>
        <taxon>Taxus</taxon>
    </lineage>
</organism>
<evidence type="ECO:0000256" key="5">
    <source>
        <dbReference type="ARBA" id="ARBA00023242"/>
    </source>
</evidence>
<keyword evidence="10" id="KW-1185">Reference proteome</keyword>
<comment type="caution">
    <text evidence="9">The sequence shown here is derived from an EMBL/GenBank/DDBJ whole genome shotgun (WGS) entry which is preliminary data.</text>
</comment>
<keyword evidence="5" id="KW-0539">Nucleus</keyword>
<evidence type="ECO:0000256" key="1">
    <source>
        <dbReference type="ARBA" id="ARBA00004123"/>
    </source>
</evidence>
<feature type="compositionally biased region" description="Basic and acidic residues" evidence="6">
    <location>
        <begin position="247"/>
        <end position="256"/>
    </location>
</feature>
<keyword evidence="7" id="KW-1133">Transmembrane helix</keyword>
<sequence>LSLKIFSGKCIDNLFSQLTISQMGRVSLLPGFRFHPTDEELVAYYLKRRVCSRPLKLDVIAEVDIYKCEPWDLPGTEDNRTRGYPDQYQYQYQNHSGKSYLQSRDLEWYFFSPKDRKYPNGSRTNRATIKGYWKATGKDRTITSSSRTVGMKKTLVFYTGRAPRGERTNWVMHEYRLEDKELKDSSVIQDSYALCRVFQKSGPGPKNGEQYGAPFREEDWDENDTKDDGLFLTGVDHASPVRQSSNGDKEADKEDICSEQAPDEEGSLVLLDEVSVPMREVQNNLIFSEQVSVFPGDTEVPDDDLQRFLVSCMVDPEECNGQNDIKDDIVPNQSSTHTVMPKEQGNDFFSELEDLSFMLDERNESANTFQNEACLMSPQGTENNEQNVELFLPNIQSSSQALPEGDFLEMNDLSDGLDTNAIDLENFDESNMYFDASENLHGFFNASTSWNGFEDPANVLLVDETVVPESTYTGPNGDGVLLEAYDTNVDSHSAQVEDNLATHFSAQEQMVNKNINLFAFGEVNDAWNLVPSTGNEYAAPVQPMNASVLQQDNDQSNSGLFSRLVDMLGSVPTHPASAAEYSSIKGPLCKQRSFSSIHVRAANAHVTAVSVTCTCSKGLVNKRDGATKDLLCTCSSDVAYEIMQGSLLGNGPVISTVGFESNKSEPSQRKIVRKTRSGFLFVFFLGAVSALVWILMLGATVKFA</sequence>
<dbReference type="OMA" id="PARCDYD"/>
<evidence type="ECO:0000313" key="9">
    <source>
        <dbReference type="EMBL" id="KAH9303018.1"/>
    </source>
</evidence>
<evidence type="ECO:0000256" key="3">
    <source>
        <dbReference type="ARBA" id="ARBA00023125"/>
    </source>
</evidence>
<feature type="domain" description="NAC" evidence="8">
    <location>
        <begin position="28"/>
        <end position="200"/>
    </location>
</feature>
<keyword evidence="2" id="KW-0805">Transcription regulation</keyword>
<dbReference type="PANTHER" id="PTHR31744">
    <property type="entry name" value="PROTEIN CUP-SHAPED COTYLEDON 2-RELATED"/>
    <property type="match status" value="1"/>
</dbReference>
<dbReference type="AlphaFoldDB" id="A0AA38CUN7"/>
<feature type="non-terminal residue" evidence="9">
    <location>
        <position position="1"/>
    </location>
</feature>
<proteinExistence type="predicted"/>
<protein>
    <recommendedName>
        <fullName evidence="8">NAC domain-containing protein</fullName>
    </recommendedName>
</protein>
<dbReference type="GO" id="GO:0006355">
    <property type="term" value="P:regulation of DNA-templated transcription"/>
    <property type="evidence" value="ECO:0007669"/>
    <property type="project" value="InterPro"/>
</dbReference>
<keyword evidence="4" id="KW-0804">Transcription</keyword>
<evidence type="ECO:0000256" key="2">
    <source>
        <dbReference type="ARBA" id="ARBA00023015"/>
    </source>
</evidence>